<dbReference type="PANTHER" id="PTHR42959:SF1">
    <property type="entry name" value="CARBAMOYLTRANSFERASE HYPF"/>
    <property type="match status" value="1"/>
</dbReference>
<dbReference type="GO" id="GO:0008270">
    <property type="term" value="F:zinc ion binding"/>
    <property type="evidence" value="ECO:0007669"/>
    <property type="project" value="InterPro"/>
</dbReference>
<feature type="non-terminal residue" evidence="3">
    <location>
        <position position="274"/>
    </location>
</feature>
<dbReference type="PROSITE" id="PS51160">
    <property type="entry name" value="ACYLPHOSPHATASE_3"/>
    <property type="match status" value="1"/>
</dbReference>
<feature type="non-terminal residue" evidence="3">
    <location>
        <position position="1"/>
    </location>
</feature>
<dbReference type="EMBL" id="BARS01019678">
    <property type="protein sequence ID" value="GAF93559.1"/>
    <property type="molecule type" value="Genomic_DNA"/>
</dbReference>
<dbReference type="Gene3D" id="3.30.110.120">
    <property type="match status" value="1"/>
</dbReference>
<dbReference type="InterPro" id="IPR006070">
    <property type="entry name" value="Sua5-like_dom"/>
</dbReference>
<comment type="caution">
    <text evidence="3">The sequence shown here is derived from an EMBL/GenBank/DDBJ whole genome shotgun (WGS) entry which is preliminary data.</text>
</comment>
<evidence type="ECO:0000259" key="2">
    <source>
        <dbReference type="PROSITE" id="PS51163"/>
    </source>
</evidence>
<accession>X0TJZ5</accession>
<name>X0TJZ5_9ZZZZ</name>
<dbReference type="Pfam" id="PF01300">
    <property type="entry name" value="Sua5_yciO_yrdC"/>
    <property type="match status" value="1"/>
</dbReference>
<dbReference type="InterPro" id="IPR017945">
    <property type="entry name" value="DHBP_synth_RibB-like_a/b_dom"/>
</dbReference>
<protein>
    <recommendedName>
        <fullName evidence="4">Acylphosphatase-like domain-containing protein</fullName>
    </recommendedName>
</protein>
<dbReference type="InterPro" id="IPR011125">
    <property type="entry name" value="Znf_HypF"/>
</dbReference>
<dbReference type="SUPFAM" id="SSF54975">
    <property type="entry name" value="Acylphosphatase/BLUF domain-like"/>
    <property type="match status" value="1"/>
</dbReference>
<dbReference type="SUPFAM" id="SSF55821">
    <property type="entry name" value="YrdC/RibB"/>
    <property type="match status" value="1"/>
</dbReference>
<dbReference type="InterPro" id="IPR051060">
    <property type="entry name" value="Carbamoyltrans_HypF-like"/>
</dbReference>
<dbReference type="PANTHER" id="PTHR42959">
    <property type="entry name" value="CARBAMOYLTRANSFERASE"/>
    <property type="match status" value="1"/>
</dbReference>
<dbReference type="GO" id="GO:0051604">
    <property type="term" value="P:protein maturation"/>
    <property type="evidence" value="ECO:0007669"/>
    <property type="project" value="TreeGrafter"/>
</dbReference>
<dbReference type="InterPro" id="IPR001792">
    <property type="entry name" value="Acylphosphatase-like_dom"/>
</dbReference>
<feature type="domain" description="Acylphosphatase-like" evidence="1">
    <location>
        <begin position="1"/>
        <end position="74"/>
    </location>
</feature>
<gene>
    <name evidence="3" type="ORF">S01H1_31849</name>
</gene>
<evidence type="ECO:0000259" key="1">
    <source>
        <dbReference type="PROSITE" id="PS51160"/>
    </source>
</evidence>
<dbReference type="Gene3D" id="3.90.870.50">
    <property type="match status" value="1"/>
</dbReference>
<dbReference type="GO" id="GO:0003725">
    <property type="term" value="F:double-stranded RNA binding"/>
    <property type="evidence" value="ECO:0007669"/>
    <property type="project" value="InterPro"/>
</dbReference>
<dbReference type="Pfam" id="PF07503">
    <property type="entry name" value="zf-HYPF"/>
    <property type="match status" value="2"/>
</dbReference>
<evidence type="ECO:0000313" key="3">
    <source>
        <dbReference type="EMBL" id="GAF93559.1"/>
    </source>
</evidence>
<reference evidence="3" key="1">
    <citation type="journal article" date="2014" name="Front. Microbiol.">
        <title>High frequency of phylogenetically diverse reductive dehalogenase-homologous genes in deep subseafloor sedimentary metagenomes.</title>
        <authorList>
            <person name="Kawai M."/>
            <person name="Futagami T."/>
            <person name="Toyoda A."/>
            <person name="Takaki Y."/>
            <person name="Nishi S."/>
            <person name="Hori S."/>
            <person name="Arai W."/>
            <person name="Tsubouchi T."/>
            <person name="Morono Y."/>
            <person name="Uchiyama I."/>
            <person name="Ito T."/>
            <person name="Fujiyama A."/>
            <person name="Inagaki F."/>
            <person name="Takami H."/>
        </authorList>
    </citation>
    <scope>NUCLEOTIDE SEQUENCE</scope>
    <source>
        <strain evidence="3">Expedition CK06-06</strain>
    </source>
</reference>
<dbReference type="InterPro" id="IPR036046">
    <property type="entry name" value="Acylphosphatase-like_dom_sf"/>
</dbReference>
<dbReference type="PROSITE" id="PS51163">
    <property type="entry name" value="YRDC"/>
    <property type="match status" value="1"/>
</dbReference>
<organism evidence="3">
    <name type="scientific">marine sediment metagenome</name>
    <dbReference type="NCBI Taxonomy" id="412755"/>
    <lineage>
        <taxon>unclassified sequences</taxon>
        <taxon>metagenomes</taxon>
        <taxon>ecological metagenomes</taxon>
    </lineage>
</organism>
<proteinExistence type="predicted"/>
<dbReference type="AlphaFoldDB" id="X0TJZ5"/>
<sequence>FRPFIYNLAGSLDLPGNVSNTTEGVRVKINTSCPTEAEKFIELIKEKKPLPALIEKIEFEQIPYEDIKGFNIDKTIKNGNGFQLISPDIATCSNCVEDIMDPDNTGRYHYPFTNCTNCGPRFTIIREMPYDRPATVMDRFKMCDDCNTEYNDPADRRFHAQPNACVKCGPRMELIDGSGNIIDNKEPLATAAKMLIDGKIIGIKSLGGFQIACDARSDKAVKRLRDRKLRPSKPFAIMAGNISWINQYYHLGPLESSILGSSRAPIVLLRKKTG</sequence>
<evidence type="ECO:0008006" key="4">
    <source>
        <dbReference type="Google" id="ProtNLM"/>
    </source>
</evidence>
<dbReference type="Pfam" id="PF00708">
    <property type="entry name" value="Acylphosphatase"/>
    <property type="match status" value="1"/>
</dbReference>
<dbReference type="GO" id="GO:0016743">
    <property type="term" value="F:carboxyl- or carbamoyltransferase activity"/>
    <property type="evidence" value="ECO:0007669"/>
    <property type="project" value="TreeGrafter"/>
</dbReference>
<feature type="domain" description="YrdC-like" evidence="2">
    <location>
        <begin position="185"/>
        <end position="274"/>
    </location>
</feature>